<evidence type="ECO:0000256" key="1">
    <source>
        <dbReference type="ARBA" id="ARBA00009789"/>
    </source>
</evidence>
<evidence type="ECO:0000313" key="5">
    <source>
        <dbReference type="EMBL" id="KAK9797743.1"/>
    </source>
</evidence>
<dbReference type="Proteomes" id="UP001465755">
    <property type="component" value="Unassembled WGS sequence"/>
</dbReference>
<dbReference type="CDD" id="cd02516">
    <property type="entry name" value="CDP-ME_synthetase"/>
    <property type="match status" value="1"/>
</dbReference>
<sequence>MPDRAPRSVVAEEKQSSLHRQPHSTAYEWHCSTRKRQLSAPSRRRRQANGSQHPQANDYRPLFMEHYITAAIDCPICFAQPGIERQDSVYNGLQAISSSAKLVAVHDSARPLIMEDDARRCMHDALRVGAAVLGVAVKPTIKQVDALGNVVQTLERAGLWEVQTPQVIRPALLREGFQMVRSNHLAVTDDVSIIEAMGLPVHVTKGSYSNIKVTTPDDMMVAENLLSQQRAAAIQGPHLAASAAERSPVGLSAKL</sequence>
<dbReference type="PANTHER" id="PTHR32125">
    <property type="entry name" value="2-C-METHYL-D-ERYTHRITOL 4-PHOSPHATE CYTIDYLYLTRANSFERASE, CHLOROPLASTIC"/>
    <property type="match status" value="1"/>
</dbReference>
<accession>A0AAW1NWW2</accession>
<feature type="compositionally biased region" description="Basic residues" evidence="4">
    <location>
        <begin position="32"/>
        <end position="47"/>
    </location>
</feature>
<evidence type="ECO:0000313" key="6">
    <source>
        <dbReference type="Proteomes" id="UP001465755"/>
    </source>
</evidence>
<organism evidence="5 6">
    <name type="scientific">Symbiochloris irregularis</name>
    <dbReference type="NCBI Taxonomy" id="706552"/>
    <lineage>
        <taxon>Eukaryota</taxon>
        <taxon>Viridiplantae</taxon>
        <taxon>Chlorophyta</taxon>
        <taxon>core chlorophytes</taxon>
        <taxon>Trebouxiophyceae</taxon>
        <taxon>Trebouxiales</taxon>
        <taxon>Trebouxiaceae</taxon>
        <taxon>Symbiochloris</taxon>
    </lineage>
</organism>
<dbReference type="Gene3D" id="3.90.550.10">
    <property type="entry name" value="Spore Coat Polysaccharide Biosynthesis Protein SpsA, Chain A"/>
    <property type="match status" value="1"/>
</dbReference>
<dbReference type="AlphaFoldDB" id="A0AAW1NWW2"/>
<keyword evidence="6" id="KW-1185">Reference proteome</keyword>
<dbReference type="InterPro" id="IPR034683">
    <property type="entry name" value="IspD/TarI"/>
</dbReference>
<protein>
    <recommendedName>
        <fullName evidence="7">2-C-methyl-D-erythritol 4-phosphate cytidylyltransferase</fullName>
    </recommendedName>
</protein>
<feature type="compositionally biased region" description="Basic and acidic residues" evidence="4">
    <location>
        <begin position="1"/>
        <end position="16"/>
    </location>
</feature>
<comment type="caution">
    <text evidence="5">The sequence shown here is derived from an EMBL/GenBank/DDBJ whole genome shotgun (WGS) entry which is preliminary data.</text>
</comment>
<name>A0AAW1NWW2_9CHLO</name>
<evidence type="ECO:0000256" key="2">
    <source>
        <dbReference type="ARBA" id="ARBA00022679"/>
    </source>
</evidence>
<evidence type="ECO:0008006" key="7">
    <source>
        <dbReference type="Google" id="ProtNLM"/>
    </source>
</evidence>
<dbReference type="EMBL" id="JALJOQ010000105">
    <property type="protein sequence ID" value="KAK9797743.1"/>
    <property type="molecule type" value="Genomic_DNA"/>
</dbReference>
<comment type="similarity">
    <text evidence="1">Belongs to the IspD/TarI cytidylyltransferase family. IspD subfamily.</text>
</comment>
<dbReference type="PANTHER" id="PTHR32125:SF4">
    <property type="entry name" value="2-C-METHYL-D-ERYTHRITOL 4-PHOSPHATE CYTIDYLYLTRANSFERASE, CHLOROPLASTIC"/>
    <property type="match status" value="1"/>
</dbReference>
<feature type="region of interest" description="Disordered" evidence="4">
    <location>
        <begin position="1"/>
        <end position="57"/>
    </location>
</feature>
<proteinExistence type="inferred from homology"/>
<reference evidence="5 6" key="1">
    <citation type="journal article" date="2024" name="Nat. Commun.">
        <title>Phylogenomics reveals the evolutionary origins of lichenization in chlorophyte algae.</title>
        <authorList>
            <person name="Puginier C."/>
            <person name="Libourel C."/>
            <person name="Otte J."/>
            <person name="Skaloud P."/>
            <person name="Haon M."/>
            <person name="Grisel S."/>
            <person name="Petersen M."/>
            <person name="Berrin J.G."/>
            <person name="Delaux P.M."/>
            <person name="Dal Grande F."/>
            <person name="Keller J."/>
        </authorList>
    </citation>
    <scope>NUCLEOTIDE SEQUENCE [LARGE SCALE GENOMIC DNA]</scope>
    <source>
        <strain evidence="5 6">SAG 2036</strain>
    </source>
</reference>
<evidence type="ECO:0000256" key="3">
    <source>
        <dbReference type="ARBA" id="ARBA00022695"/>
    </source>
</evidence>
<dbReference type="InterPro" id="IPR029044">
    <property type="entry name" value="Nucleotide-diphossugar_trans"/>
</dbReference>
<evidence type="ECO:0000256" key="4">
    <source>
        <dbReference type="SAM" id="MobiDB-lite"/>
    </source>
</evidence>
<dbReference type="InterPro" id="IPR050088">
    <property type="entry name" value="IspD/TarI_cytidylyltransf_bact"/>
</dbReference>
<dbReference type="Pfam" id="PF01128">
    <property type="entry name" value="IspD"/>
    <property type="match status" value="1"/>
</dbReference>
<keyword evidence="3" id="KW-0548">Nucleotidyltransferase</keyword>
<keyword evidence="2" id="KW-0808">Transferase</keyword>
<dbReference type="SUPFAM" id="SSF53448">
    <property type="entry name" value="Nucleotide-diphospho-sugar transferases"/>
    <property type="match status" value="1"/>
</dbReference>
<dbReference type="GO" id="GO:0050518">
    <property type="term" value="F:2-C-methyl-D-erythritol 4-phosphate cytidylyltransferase activity"/>
    <property type="evidence" value="ECO:0007669"/>
    <property type="project" value="TreeGrafter"/>
</dbReference>
<gene>
    <name evidence="5" type="ORF">WJX73_005122</name>
</gene>